<evidence type="ECO:0000313" key="3">
    <source>
        <dbReference type="EMBL" id="EOT64900.1"/>
    </source>
</evidence>
<dbReference type="PANTHER" id="PTHR36444:SF2">
    <property type="entry name" value="TRANSCRIPTIONAL REGULATOR PROTEIN YOBU-RELATED"/>
    <property type="match status" value="1"/>
</dbReference>
<evidence type="ECO:0000313" key="4">
    <source>
        <dbReference type="Proteomes" id="UP000013783"/>
    </source>
</evidence>
<gene>
    <name evidence="3" type="ORF">I585_04101</name>
    <name evidence="2" type="ORF">UAI_01319</name>
</gene>
<reference evidence="2 4" key="1">
    <citation type="submission" date="2013-02" db="EMBL/GenBank/DDBJ databases">
        <title>The Genome Sequence of Enterococcus malodoratus ATCC_43197.</title>
        <authorList>
            <consortium name="The Broad Institute Genome Sequencing Platform"/>
            <consortium name="The Broad Institute Genome Sequencing Center for Infectious Disease"/>
            <person name="Earl A.M."/>
            <person name="Gilmore M.S."/>
            <person name="Lebreton F."/>
            <person name="Walker B."/>
            <person name="Young S.K."/>
            <person name="Zeng Q."/>
            <person name="Gargeya S."/>
            <person name="Fitzgerald M."/>
            <person name="Haas B."/>
            <person name="Abouelleil A."/>
            <person name="Alvarado L."/>
            <person name="Arachchi H.M."/>
            <person name="Berlin A.M."/>
            <person name="Chapman S.B."/>
            <person name="Dewar J."/>
            <person name="Goldberg J."/>
            <person name="Griggs A."/>
            <person name="Gujja S."/>
            <person name="Hansen M."/>
            <person name="Howarth C."/>
            <person name="Imamovic A."/>
            <person name="Larimer J."/>
            <person name="McCowan C."/>
            <person name="Murphy C."/>
            <person name="Neiman D."/>
            <person name="Pearson M."/>
            <person name="Priest M."/>
            <person name="Roberts A."/>
            <person name="Saif S."/>
            <person name="Shea T."/>
            <person name="Sisk P."/>
            <person name="Sykes S."/>
            <person name="Wortman J."/>
            <person name="Nusbaum C."/>
            <person name="Birren B."/>
        </authorList>
    </citation>
    <scope>NUCLEOTIDE SEQUENCE [LARGE SCALE GENOMIC DNA]</scope>
    <source>
        <strain evidence="2 4">ATCC 43197</strain>
    </source>
</reference>
<dbReference type="PANTHER" id="PTHR36444">
    <property type="entry name" value="TRANSCRIPTIONAL REGULATOR PROTEIN YOBU-RELATED"/>
    <property type="match status" value="1"/>
</dbReference>
<reference evidence="3 5" key="2">
    <citation type="submission" date="2013-03" db="EMBL/GenBank/DDBJ databases">
        <title>The Genome Sequence of Enterococcus malodoratus ATCC_43197 (PacBio/Illumina hybrid assembly).</title>
        <authorList>
            <consortium name="The Broad Institute Genomics Platform"/>
            <consortium name="The Broad Institute Genome Sequencing Center for Infectious Disease"/>
            <person name="Earl A."/>
            <person name="Russ C."/>
            <person name="Gilmore M."/>
            <person name="Surin D."/>
            <person name="Walker B."/>
            <person name="Young S."/>
            <person name="Zeng Q."/>
            <person name="Gargeya S."/>
            <person name="Fitzgerald M."/>
            <person name="Haas B."/>
            <person name="Abouelleil A."/>
            <person name="Allen A.W."/>
            <person name="Alvarado L."/>
            <person name="Arachchi H.M."/>
            <person name="Berlin A.M."/>
            <person name="Chapman S.B."/>
            <person name="Gainer-Dewar J."/>
            <person name="Goldberg J."/>
            <person name="Griggs A."/>
            <person name="Gujja S."/>
            <person name="Hansen M."/>
            <person name="Howarth C."/>
            <person name="Imamovic A."/>
            <person name="Ireland A."/>
            <person name="Larimer J."/>
            <person name="McCowan C."/>
            <person name="Murphy C."/>
            <person name="Pearson M."/>
            <person name="Poon T.W."/>
            <person name="Priest M."/>
            <person name="Roberts A."/>
            <person name="Saif S."/>
            <person name="Shea T."/>
            <person name="Sisk P."/>
            <person name="Sykes S."/>
            <person name="Wortman J."/>
            <person name="Nusbaum C."/>
            <person name="Birren B."/>
        </authorList>
    </citation>
    <scope>NUCLEOTIDE SEQUENCE [LARGE SCALE GENOMIC DNA]</scope>
    <source>
        <strain evidence="3 5">ATCC 43197</strain>
    </source>
</reference>
<dbReference type="SUPFAM" id="SSF55136">
    <property type="entry name" value="Probable bacterial effector-binding domain"/>
    <property type="match status" value="1"/>
</dbReference>
<dbReference type="PATRIC" id="fig|1158601.3.peg.1286"/>
<dbReference type="InterPro" id="IPR011256">
    <property type="entry name" value="Reg_factor_effector_dom_sf"/>
</dbReference>
<dbReference type="EMBL" id="AJAK01000010">
    <property type="protein sequence ID" value="EOH79341.1"/>
    <property type="molecule type" value="Genomic_DNA"/>
</dbReference>
<dbReference type="RefSeq" id="WP_010740171.1">
    <property type="nucleotide sequence ID" value="NZ_KB946250.1"/>
</dbReference>
<comment type="caution">
    <text evidence="2">The sequence shown here is derived from an EMBL/GenBank/DDBJ whole genome shotgun (WGS) entry which is preliminary data.</text>
</comment>
<dbReference type="AlphaFoldDB" id="R2RFE8"/>
<dbReference type="Gene3D" id="3.20.80.10">
    <property type="entry name" value="Regulatory factor, effector binding domain"/>
    <property type="match status" value="1"/>
</dbReference>
<sequence>MEHRIVELENFKLVGFKKESTNENRQGMKDCPAFWNEILSSNKQNDLLPMINHEPFGLIGASFYNTDKADAKKFDYYIAVATTNDTPEGLIEVEVPANTWAVFPCTRETSGKTQFAIVTKWAPESEEYELLNDGYATGDMISGGPDLEVYGQGDDIEIWIPVRKRG</sequence>
<evidence type="ECO:0000259" key="1">
    <source>
        <dbReference type="SMART" id="SM00871"/>
    </source>
</evidence>
<proteinExistence type="predicted"/>
<dbReference type="InterPro" id="IPR053182">
    <property type="entry name" value="YobU-like_regulator"/>
</dbReference>
<dbReference type="Proteomes" id="UP000013783">
    <property type="component" value="Unassembled WGS sequence"/>
</dbReference>
<dbReference type="SMART" id="SM00871">
    <property type="entry name" value="AraC_E_bind"/>
    <property type="match status" value="1"/>
</dbReference>
<dbReference type="InterPro" id="IPR029441">
    <property type="entry name" value="Cass2"/>
</dbReference>
<evidence type="ECO:0000313" key="2">
    <source>
        <dbReference type="EMBL" id="EOH79341.1"/>
    </source>
</evidence>
<dbReference type="Pfam" id="PF14526">
    <property type="entry name" value="Cass2"/>
    <property type="match status" value="1"/>
</dbReference>
<organism evidence="2 4">
    <name type="scientific">Enterococcus malodoratus ATCC 43197</name>
    <dbReference type="NCBI Taxonomy" id="1158601"/>
    <lineage>
        <taxon>Bacteria</taxon>
        <taxon>Bacillati</taxon>
        <taxon>Bacillota</taxon>
        <taxon>Bacilli</taxon>
        <taxon>Lactobacillales</taxon>
        <taxon>Enterococcaceae</taxon>
        <taxon>Enterococcus</taxon>
    </lineage>
</organism>
<dbReference type="InterPro" id="IPR010499">
    <property type="entry name" value="AraC_E-bd"/>
</dbReference>
<dbReference type="STRING" id="71451.RV07_GL001796"/>
<name>R2RFE8_9ENTE</name>
<dbReference type="eggNOG" id="COG3708">
    <property type="taxonomic scope" value="Bacteria"/>
</dbReference>
<feature type="domain" description="AraC effector-binding" evidence="1">
    <location>
        <begin position="1"/>
        <end position="163"/>
    </location>
</feature>
<accession>R2RFE8</accession>
<evidence type="ECO:0000313" key="5">
    <source>
        <dbReference type="Proteomes" id="UP000014148"/>
    </source>
</evidence>
<dbReference type="OrthoDB" id="9801123at2"/>
<protein>
    <recommendedName>
        <fullName evidence="1">AraC effector-binding domain-containing protein</fullName>
    </recommendedName>
</protein>
<keyword evidence="5" id="KW-1185">Reference proteome</keyword>
<dbReference type="EMBL" id="ASWA01000004">
    <property type="protein sequence ID" value="EOT64900.1"/>
    <property type="molecule type" value="Genomic_DNA"/>
</dbReference>
<dbReference type="Proteomes" id="UP000014148">
    <property type="component" value="Unassembled WGS sequence"/>
</dbReference>